<dbReference type="EMBL" id="MSFO01000002">
    <property type="protein sequence ID" value="PLB51657.1"/>
    <property type="molecule type" value="Genomic_DNA"/>
</dbReference>
<organism evidence="2 3">
    <name type="scientific">Aspergillus steynii IBT 23096</name>
    <dbReference type="NCBI Taxonomy" id="1392250"/>
    <lineage>
        <taxon>Eukaryota</taxon>
        <taxon>Fungi</taxon>
        <taxon>Dikarya</taxon>
        <taxon>Ascomycota</taxon>
        <taxon>Pezizomycotina</taxon>
        <taxon>Eurotiomycetes</taxon>
        <taxon>Eurotiomycetidae</taxon>
        <taxon>Eurotiales</taxon>
        <taxon>Aspergillaceae</taxon>
        <taxon>Aspergillus</taxon>
        <taxon>Aspergillus subgen. Circumdati</taxon>
    </lineage>
</organism>
<evidence type="ECO:0000256" key="1">
    <source>
        <dbReference type="SAM" id="MobiDB-lite"/>
    </source>
</evidence>
<evidence type="ECO:0000313" key="3">
    <source>
        <dbReference type="Proteomes" id="UP000234275"/>
    </source>
</evidence>
<dbReference type="STRING" id="1392250.A0A2I2GFQ2"/>
<sequence>MRWSQENEQILWRTIFETQDLFIDLEKVANAWPGDEKDKPSVKALCEQLSKYRKASNGTNTVKLSMGGAKRKAADSNTTTPRKRATPKKATPKKKDKQAEPVQDEDTSVKEEAVKEESKEQFA</sequence>
<dbReference type="OrthoDB" id="5420368at2759"/>
<dbReference type="RefSeq" id="XP_024706959.1">
    <property type="nucleotide sequence ID" value="XM_024847456.1"/>
</dbReference>
<feature type="compositionally biased region" description="Basic and acidic residues" evidence="1">
    <location>
        <begin position="107"/>
        <end position="123"/>
    </location>
</feature>
<dbReference type="Proteomes" id="UP000234275">
    <property type="component" value="Unassembled WGS sequence"/>
</dbReference>
<dbReference type="GeneID" id="36555155"/>
<dbReference type="AlphaFoldDB" id="A0A2I2GFQ2"/>
<comment type="caution">
    <text evidence="2">The sequence shown here is derived from an EMBL/GenBank/DDBJ whole genome shotgun (WGS) entry which is preliminary data.</text>
</comment>
<accession>A0A2I2GFQ2</accession>
<feature type="compositionally biased region" description="Basic residues" evidence="1">
    <location>
        <begin position="81"/>
        <end position="96"/>
    </location>
</feature>
<protein>
    <submittedName>
        <fullName evidence="2">Uncharacterized protein</fullName>
    </submittedName>
</protein>
<dbReference type="VEuPathDB" id="FungiDB:P170DRAFT_422647"/>
<name>A0A2I2GFQ2_9EURO</name>
<keyword evidence="3" id="KW-1185">Reference proteome</keyword>
<reference evidence="2 3" key="1">
    <citation type="submission" date="2016-12" db="EMBL/GenBank/DDBJ databases">
        <title>The genomes of Aspergillus section Nigri reveals drivers in fungal speciation.</title>
        <authorList>
            <consortium name="DOE Joint Genome Institute"/>
            <person name="Vesth T.C."/>
            <person name="Nybo J."/>
            <person name="Theobald S."/>
            <person name="Brandl J."/>
            <person name="Frisvad J.C."/>
            <person name="Nielsen K.F."/>
            <person name="Lyhne E.K."/>
            <person name="Kogle M.E."/>
            <person name="Kuo A."/>
            <person name="Riley R."/>
            <person name="Clum A."/>
            <person name="Nolan M."/>
            <person name="Lipzen A."/>
            <person name="Salamov A."/>
            <person name="Henrissat B."/>
            <person name="Wiebenga A."/>
            <person name="De Vries R.P."/>
            <person name="Grigoriev I.V."/>
            <person name="Mortensen U.H."/>
            <person name="Andersen M.R."/>
            <person name="Baker S.E."/>
        </authorList>
    </citation>
    <scope>NUCLEOTIDE SEQUENCE [LARGE SCALE GENOMIC DNA]</scope>
    <source>
        <strain evidence="2 3">IBT 23096</strain>
    </source>
</reference>
<evidence type="ECO:0000313" key="2">
    <source>
        <dbReference type="EMBL" id="PLB51657.1"/>
    </source>
</evidence>
<feature type="region of interest" description="Disordered" evidence="1">
    <location>
        <begin position="56"/>
        <end position="123"/>
    </location>
</feature>
<gene>
    <name evidence="2" type="ORF">P170DRAFT_422647</name>
</gene>
<proteinExistence type="predicted"/>